<protein>
    <submittedName>
        <fullName evidence="7">LAMI_0F16072g1_1</fullName>
    </submittedName>
</protein>
<feature type="transmembrane region" description="Helical" evidence="6">
    <location>
        <begin position="277"/>
        <end position="300"/>
    </location>
</feature>
<dbReference type="InterPro" id="IPR002995">
    <property type="entry name" value="Surf4"/>
</dbReference>
<evidence type="ECO:0000256" key="2">
    <source>
        <dbReference type="ARBA" id="ARBA00006945"/>
    </source>
</evidence>
<feature type="transmembrane region" description="Helical" evidence="6">
    <location>
        <begin position="199"/>
        <end position="216"/>
    </location>
</feature>
<dbReference type="EMBL" id="LT598467">
    <property type="protein sequence ID" value="SCU98745.1"/>
    <property type="molecule type" value="Genomic_DNA"/>
</dbReference>
<evidence type="ECO:0000256" key="4">
    <source>
        <dbReference type="ARBA" id="ARBA00022989"/>
    </source>
</evidence>
<organism evidence="7 8">
    <name type="scientific">Lachancea mirantina</name>
    <dbReference type="NCBI Taxonomy" id="1230905"/>
    <lineage>
        <taxon>Eukaryota</taxon>
        <taxon>Fungi</taxon>
        <taxon>Dikarya</taxon>
        <taxon>Ascomycota</taxon>
        <taxon>Saccharomycotina</taxon>
        <taxon>Saccharomycetes</taxon>
        <taxon>Saccharomycetales</taxon>
        <taxon>Saccharomycetaceae</taxon>
        <taxon>Lachancea</taxon>
    </lineage>
</organism>
<dbReference type="Pfam" id="PF02077">
    <property type="entry name" value="SURF4"/>
    <property type="match status" value="1"/>
</dbReference>
<feature type="transmembrane region" description="Helical" evidence="6">
    <location>
        <begin position="246"/>
        <end position="265"/>
    </location>
</feature>
<feature type="transmembrane region" description="Helical" evidence="6">
    <location>
        <begin position="134"/>
        <end position="153"/>
    </location>
</feature>
<dbReference type="AlphaFoldDB" id="A0A1G4K4T1"/>
<keyword evidence="5 6" id="KW-0472">Membrane</keyword>
<keyword evidence="4 6" id="KW-1133">Transmembrane helix</keyword>
<evidence type="ECO:0000256" key="3">
    <source>
        <dbReference type="ARBA" id="ARBA00022692"/>
    </source>
</evidence>
<evidence type="ECO:0000313" key="7">
    <source>
        <dbReference type="EMBL" id="SCU98745.1"/>
    </source>
</evidence>
<name>A0A1G4K4T1_9SACH</name>
<comment type="subcellular location">
    <subcellularLocation>
        <location evidence="1">Membrane</location>
        <topology evidence="1">Multi-pass membrane protein</topology>
    </subcellularLocation>
</comment>
<proteinExistence type="inferred from homology"/>
<dbReference type="STRING" id="1230905.A0A1G4K4T1"/>
<sequence>MSFRTNSGFNGIPTSNQGFQRYPYSSGPGATNGGSPGKANLGSQIKSYLDKVEALTEHPAILKLRPYTPAISRFFIVATFYEDAFRILSQWSDQVFYLWNYRHWPYYFVLLFLLVVSVSMAGGATMLVLRKRTVVATGALCACIVLQGLIYGLYTGSFILRNVSVIGGLLIAFSDSIVKNKTTFGMLPELGSKDGKKKGYVLLAGRILLVLLFVTFTFTKNWLTVILTIAGTLCIALGYKTKLASILLGLILTFYNMTVNNYWFYNSNKRDLLKYEFYQNLSIIGGLLLVVSTGAGELSFDEKKKIY</sequence>
<feature type="transmembrane region" description="Helical" evidence="6">
    <location>
        <begin position="222"/>
        <end position="239"/>
    </location>
</feature>
<reference evidence="8" key="1">
    <citation type="submission" date="2016-03" db="EMBL/GenBank/DDBJ databases">
        <authorList>
            <person name="Devillers H."/>
        </authorList>
    </citation>
    <scope>NUCLEOTIDE SEQUENCE [LARGE SCALE GENOMIC DNA]</scope>
</reference>
<evidence type="ECO:0000256" key="1">
    <source>
        <dbReference type="ARBA" id="ARBA00004141"/>
    </source>
</evidence>
<keyword evidence="3 6" id="KW-0812">Transmembrane</keyword>
<evidence type="ECO:0000256" key="5">
    <source>
        <dbReference type="ARBA" id="ARBA00023136"/>
    </source>
</evidence>
<accession>A0A1G4K4T1</accession>
<evidence type="ECO:0000256" key="6">
    <source>
        <dbReference type="SAM" id="Phobius"/>
    </source>
</evidence>
<comment type="similarity">
    <text evidence="2">Belongs to the SURF4 family.</text>
</comment>
<dbReference type="PROSITE" id="PS01339">
    <property type="entry name" value="SURF4"/>
    <property type="match status" value="1"/>
</dbReference>
<dbReference type="OrthoDB" id="7859621at2759"/>
<evidence type="ECO:0000313" key="8">
    <source>
        <dbReference type="Proteomes" id="UP000191024"/>
    </source>
</evidence>
<keyword evidence="8" id="KW-1185">Reference proteome</keyword>
<feature type="transmembrane region" description="Helical" evidence="6">
    <location>
        <begin position="106"/>
        <end position="129"/>
    </location>
</feature>
<gene>
    <name evidence="7" type="ORF">LAMI_0F16072G</name>
</gene>
<feature type="transmembrane region" description="Helical" evidence="6">
    <location>
        <begin position="159"/>
        <end position="178"/>
    </location>
</feature>
<dbReference type="GO" id="GO:0016020">
    <property type="term" value="C:membrane"/>
    <property type="evidence" value="ECO:0007669"/>
    <property type="project" value="UniProtKB-SubCell"/>
</dbReference>
<dbReference type="Proteomes" id="UP000191024">
    <property type="component" value="Chromosome F"/>
</dbReference>